<evidence type="ECO:0000256" key="2">
    <source>
        <dbReference type="ARBA" id="ARBA00022840"/>
    </source>
</evidence>
<sequence>MVYINFPLFLILCLLNRTLSVVCNSGQYQSGNSCFPCSPGTFSTGSVTKCTPCSMGYYSRYSGSAVCTPCQSGTYSSSSGSMTCSSCNAGYYSGSASSSCRQCSEGTYSSYGASTCTSCSAGTYSSSSGSSVCKNCDAGSYSRSGATSCSLCQPGTYSTGGSVSCSYCPSGYYSAYSGSIRCDACEGGTYSAYGGSNSCTTCRAGTYSNKGASSCSQCPTGSYSPESSSRCIYCPPGTYTDKAGSSTCYDCKVGSYSQEGFSVCRNCTSNSCQTCSSTTGDCTGCNPGFSYDATNYKCTVCPASYYSIGGKSKCSKCQTNYYSIIGSSVCLMCPSTCETCDQTNGNCLTCLNGFTLKDGKCDTCEAGTYSYNGICLSCPDLTYSVMGSIECAICDSSCKSCDKTNGYCTSCESGMGISDKKCANCPAGSFSNSSFLCEECPIGAYSSTQKSSTCISCSDGTYSNIKGSQKCQKCNLLCRSACDKLTGYCTNCIDGTVLSNGICIECKAGTKSNQTTNVCETCPSGTYSLDRSTDCKSCEEMKYSLSGASSCSSCDSKCDGCTVTTGDCINCISGYGLSSGKCTICPVGTYYLDSSCKSCEAMKYQNTEGQTTCTNCDISCKSCDAKSGYCLTCFAGYGFNSGICTQCNDLTYSIGGTSKCLDCSDECKSCDPINGACTSCEPGNKKVGESCISCSSTGNCNSCTNETSDGVCTLCKEGTFLDENHNCLPCSDIHLKCSTCSKMSKECFSCSDNLITNGEMCISCEEGKVKSTETTCVYSYEAISRCQIADYINNEQICLKCFAPYCVSENKKMCNLAYTNTTYYNNELFNTSINMNGCINQIGELCYLCKWAYVLIENKCHNYSIPCMKYSHNGCDKCLFDIITTTGVCTNAKDCKYTYNNKNETTCLYCDDDILCGESKENCVVSNNKYCYKSVNNFYSTLSGDIKDCVNSICVFSNSILTNLKCSADYILSNNICVPDVECLNITGSTCIHCSKNHHITDGICTLNDINCVTQNGNICITCENSININGKCVDISTLQCSNFDKICIECKFGYYKDVDGCKEKSLIYLNCEIVSSLNSKCLECETGFILNNNSCVKQEESNQTELNFSYPNLLTKSISKSEEPTYSNYCEEITSKGCIRCMTGYYLSNGNCKVCEYPCVFCSNQTYCTKCDSYSYADNKGVCTEINVLVSVCEVLMSTYRGCVVCKDGFMRNIDGTSCIPCDVSCKTCTNDGNCILCNDSYYRTSSTSSKYCSPQSELIGCINKTTEGCTQCETGYYLSSNLCLNCESNCTHCEGKNECISCIDTNVLITGNCFHYSYIDNCVKSLDSKCSKCNDQFKLSEDKLSCIDSTNYGVIIGIPITVVIIMKNVCVFKINRSNISMSVLENNILTNKQSLTFTDISDTLPVGSESRELLCLGNKGKGILKIQMTTRGGCDKYSIRTEPQLVTLKKGEACEFEVFLTPFCTMKLHDEIMIVAMDIEKGEMSSVPISITLTTENSTRLDYDELIENIKLGEGSFGIVFKGTYRGNTVAIKKMKQATLDKEEKAKQEFENEVSMLDKFRSDHIVHFYGAVFIPNKICMVTEFAQFGSIADLMKKKRSELPRMKTRTKFISECAKGILYLHSNGILHRDIKPDNILVFSLDLNEKVNAKLTDFGSSRNINLLMTNMTFTKGIGTPVYMAPEVLQKEKYTKAADIYSLAITMYEVFSWKEAYNKTEFKFPWKIAEFVIGKNRLKIAEPIQEDQFLLIEKCWCHNHKSRPNAESVVQQLENIM</sequence>
<reference evidence="6 7" key="1">
    <citation type="submission" date="2012-10" db="EMBL/GenBank/DDBJ databases">
        <authorList>
            <person name="Zafar N."/>
            <person name="Inman J."/>
            <person name="Hall N."/>
            <person name="Lorenzi H."/>
            <person name="Caler E."/>
        </authorList>
    </citation>
    <scope>NUCLEOTIDE SEQUENCE [LARGE SCALE GENOMIC DNA]</scope>
    <source>
        <strain evidence="6 7">IP1</strain>
    </source>
</reference>
<keyword evidence="4" id="KW-0732">Signal</keyword>
<keyword evidence="7" id="KW-1185">Reference proteome</keyword>
<dbReference type="RefSeq" id="XP_004258557.1">
    <property type="nucleotide sequence ID" value="XM_004258509.1"/>
</dbReference>
<evidence type="ECO:0000313" key="6">
    <source>
        <dbReference type="EMBL" id="ELP91786.1"/>
    </source>
</evidence>
<dbReference type="GO" id="GO:0005524">
    <property type="term" value="F:ATP binding"/>
    <property type="evidence" value="ECO:0007669"/>
    <property type="project" value="UniProtKB-UniRule"/>
</dbReference>
<keyword evidence="1 3" id="KW-0547">Nucleotide-binding</keyword>
<dbReference type="InterPro" id="IPR006212">
    <property type="entry name" value="Furin_repeat"/>
</dbReference>
<evidence type="ECO:0000259" key="5">
    <source>
        <dbReference type="PROSITE" id="PS50011"/>
    </source>
</evidence>
<evidence type="ECO:0000313" key="7">
    <source>
        <dbReference type="Proteomes" id="UP000014680"/>
    </source>
</evidence>
<evidence type="ECO:0000256" key="3">
    <source>
        <dbReference type="PROSITE-ProRule" id="PRU10141"/>
    </source>
</evidence>
<dbReference type="InterPro" id="IPR011009">
    <property type="entry name" value="Kinase-like_dom_sf"/>
</dbReference>
<dbReference type="Proteomes" id="UP000014680">
    <property type="component" value="Unassembled WGS sequence"/>
</dbReference>
<evidence type="ECO:0000256" key="4">
    <source>
        <dbReference type="SAM" id="SignalP"/>
    </source>
</evidence>
<dbReference type="InterPro" id="IPR000719">
    <property type="entry name" value="Prot_kinase_dom"/>
</dbReference>
<gene>
    <name evidence="6" type="ORF">EIN_232660</name>
</gene>
<feature type="binding site" evidence="3">
    <location>
        <position position="1536"/>
    </location>
    <ligand>
        <name>ATP</name>
        <dbReference type="ChEBI" id="CHEBI:30616"/>
    </ligand>
</feature>
<dbReference type="GeneID" id="14890769"/>
<dbReference type="EC" id="2.7.11.25" evidence="6"/>
<dbReference type="Gene3D" id="3.30.200.20">
    <property type="entry name" value="Phosphorylase Kinase, domain 1"/>
    <property type="match status" value="1"/>
</dbReference>
<proteinExistence type="predicted"/>
<keyword evidence="6" id="KW-0808">Transferase</keyword>
<dbReference type="InterPro" id="IPR011641">
    <property type="entry name" value="Tyr-kin_ephrin_A/B_rcpt-like"/>
</dbReference>
<dbReference type="SMART" id="SM01411">
    <property type="entry name" value="Ephrin_rec_like"/>
    <property type="match status" value="13"/>
</dbReference>
<dbReference type="SMART" id="SM00181">
    <property type="entry name" value="EGF"/>
    <property type="match status" value="11"/>
</dbReference>
<dbReference type="SUPFAM" id="SSF56112">
    <property type="entry name" value="Protein kinase-like (PK-like)"/>
    <property type="match status" value="1"/>
</dbReference>
<dbReference type="Gene3D" id="2.10.50.10">
    <property type="entry name" value="Tumor Necrosis Factor Receptor, subunit A, domain 2"/>
    <property type="match status" value="4"/>
</dbReference>
<name>L7FMS3_ENTIV</name>
<feature type="chain" id="PRO_5003973827" evidence="4">
    <location>
        <begin position="21"/>
        <end position="1774"/>
    </location>
</feature>
<dbReference type="PROSITE" id="PS50011">
    <property type="entry name" value="PROTEIN_KINASE_DOM"/>
    <property type="match status" value="1"/>
</dbReference>
<dbReference type="InterPro" id="IPR000742">
    <property type="entry name" value="EGF"/>
</dbReference>
<keyword evidence="6" id="KW-0418">Kinase</keyword>
<keyword evidence="2 3" id="KW-0067">ATP-binding</keyword>
<dbReference type="EMBL" id="KB206446">
    <property type="protein sequence ID" value="ELP91786.1"/>
    <property type="molecule type" value="Genomic_DNA"/>
</dbReference>
<dbReference type="GO" id="GO:0004709">
    <property type="term" value="F:MAP kinase kinase kinase activity"/>
    <property type="evidence" value="ECO:0007669"/>
    <property type="project" value="UniProtKB-EC"/>
</dbReference>
<dbReference type="Gene3D" id="1.10.510.10">
    <property type="entry name" value="Transferase(Phosphotransferase) domain 1"/>
    <property type="match status" value="1"/>
</dbReference>
<dbReference type="InterPro" id="IPR053215">
    <property type="entry name" value="TKL_Ser/Thr_kinase"/>
</dbReference>
<dbReference type="SMART" id="SM00261">
    <property type="entry name" value="FU"/>
    <property type="match status" value="14"/>
</dbReference>
<dbReference type="InterPro" id="IPR017441">
    <property type="entry name" value="Protein_kinase_ATP_BS"/>
</dbReference>
<evidence type="ECO:0000256" key="1">
    <source>
        <dbReference type="ARBA" id="ARBA00022741"/>
    </source>
</evidence>
<dbReference type="Pfam" id="PF00069">
    <property type="entry name" value="Pkinase"/>
    <property type="match status" value="1"/>
</dbReference>
<feature type="domain" description="Protein kinase" evidence="5">
    <location>
        <begin position="1508"/>
        <end position="1774"/>
    </location>
</feature>
<dbReference type="VEuPathDB" id="AmoebaDB:EIN_232660"/>
<dbReference type="PROSITE" id="PS00107">
    <property type="entry name" value="PROTEIN_KINASE_ATP"/>
    <property type="match status" value="1"/>
</dbReference>
<feature type="signal peptide" evidence="4">
    <location>
        <begin position="1"/>
        <end position="20"/>
    </location>
</feature>
<organism evidence="6 7">
    <name type="scientific">Entamoeba invadens IP1</name>
    <dbReference type="NCBI Taxonomy" id="370355"/>
    <lineage>
        <taxon>Eukaryota</taxon>
        <taxon>Amoebozoa</taxon>
        <taxon>Evosea</taxon>
        <taxon>Archamoebae</taxon>
        <taxon>Mastigamoebida</taxon>
        <taxon>Entamoebidae</taxon>
        <taxon>Entamoeba</taxon>
    </lineage>
</organism>
<dbReference type="InterPro" id="IPR008271">
    <property type="entry name" value="Ser/Thr_kinase_AS"/>
</dbReference>
<dbReference type="CDD" id="cd13999">
    <property type="entry name" value="STKc_MAP3K-like"/>
    <property type="match status" value="1"/>
</dbReference>
<dbReference type="PROSITE" id="PS00108">
    <property type="entry name" value="PROTEIN_KINASE_ST"/>
    <property type="match status" value="1"/>
</dbReference>
<dbReference type="Pfam" id="PF07699">
    <property type="entry name" value="Ephrin_rec_like"/>
    <property type="match status" value="1"/>
</dbReference>
<dbReference type="Gene3D" id="2.10.220.10">
    <property type="entry name" value="Hormone Receptor, Insulin-like Growth Factor Receptor 1, Chain A, domain 2"/>
    <property type="match status" value="2"/>
</dbReference>
<dbReference type="SMART" id="SM00220">
    <property type="entry name" value="S_TKc"/>
    <property type="match status" value="1"/>
</dbReference>
<dbReference type="InterPro" id="IPR009030">
    <property type="entry name" value="Growth_fac_rcpt_cys_sf"/>
</dbReference>
<accession>L7FMS3</accession>
<dbReference type="OrthoDB" id="2012039at2759"/>
<dbReference type="KEGG" id="eiv:EIN_232660"/>
<dbReference type="PANTHER" id="PTHR45756:SF1">
    <property type="entry name" value="PROTEIN KINASE DOMAIN CONTAINING PROTEIN"/>
    <property type="match status" value="1"/>
</dbReference>
<dbReference type="SUPFAM" id="SSF57184">
    <property type="entry name" value="Growth factor receptor domain"/>
    <property type="match status" value="9"/>
</dbReference>
<dbReference type="PANTHER" id="PTHR45756">
    <property type="entry name" value="PALMITOYLTRANSFERASE"/>
    <property type="match status" value="1"/>
</dbReference>
<protein>
    <submittedName>
        <fullName evidence="6">Protein serine/threonine kinase, putative</fullName>
        <ecNumber evidence="6">2.7.11.25</ecNumber>
    </submittedName>
</protein>